<keyword evidence="2" id="KW-0812">Transmembrane</keyword>
<dbReference type="InterPro" id="IPR008972">
    <property type="entry name" value="Cupredoxin"/>
</dbReference>
<reference evidence="4 5" key="1">
    <citation type="journal article" date="2023" name="Hortic Res">
        <title>The complete reference genome for grapevine (Vitis vinifera L.) genetics and breeding.</title>
        <authorList>
            <person name="Shi X."/>
            <person name="Cao S."/>
            <person name="Wang X."/>
            <person name="Huang S."/>
            <person name="Wang Y."/>
            <person name="Liu Z."/>
            <person name="Liu W."/>
            <person name="Leng X."/>
            <person name="Peng Y."/>
            <person name="Wang N."/>
            <person name="Wang Y."/>
            <person name="Ma Z."/>
            <person name="Xu X."/>
            <person name="Zhang F."/>
            <person name="Xue H."/>
            <person name="Zhong H."/>
            <person name="Wang Y."/>
            <person name="Zhang K."/>
            <person name="Velt A."/>
            <person name="Avia K."/>
            <person name="Holtgrawe D."/>
            <person name="Grimplet J."/>
            <person name="Matus J.T."/>
            <person name="Ware D."/>
            <person name="Wu X."/>
            <person name="Wang H."/>
            <person name="Liu C."/>
            <person name="Fang Y."/>
            <person name="Rustenholz C."/>
            <person name="Cheng Z."/>
            <person name="Xiao H."/>
            <person name="Zhou Y."/>
        </authorList>
    </citation>
    <scope>NUCLEOTIDE SEQUENCE [LARGE SCALE GENOMIC DNA]</scope>
    <source>
        <strain evidence="5">cv. Pinot noir / PN40024</strain>
        <tissue evidence="4">Leaf</tissue>
    </source>
</reference>
<keyword evidence="2" id="KW-0472">Membrane</keyword>
<evidence type="ECO:0000313" key="5">
    <source>
        <dbReference type="Proteomes" id="UP001227230"/>
    </source>
</evidence>
<dbReference type="SUPFAM" id="SSF49503">
    <property type="entry name" value="Cupredoxins"/>
    <property type="match status" value="1"/>
</dbReference>
<dbReference type="PANTHER" id="PTHR11709:SF261">
    <property type="entry name" value="LACCASE"/>
    <property type="match status" value="1"/>
</dbReference>
<proteinExistence type="inferred from homology"/>
<keyword evidence="2" id="KW-1133">Transmembrane helix</keyword>
<dbReference type="InterPro" id="IPR011707">
    <property type="entry name" value="Cu-oxidase-like_N"/>
</dbReference>
<evidence type="ECO:0000313" key="4">
    <source>
        <dbReference type="EMBL" id="WKA03043.1"/>
    </source>
</evidence>
<organism evidence="4 5">
    <name type="scientific">Vitis vinifera</name>
    <name type="common">Grape</name>
    <dbReference type="NCBI Taxonomy" id="29760"/>
    <lineage>
        <taxon>Eukaryota</taxon>
        <taxon>Viridiplantae</taxon>
        <taxon>Streptophyta</taxon>
        <taxon>Embryophyta</taxon>
        <taxon>Tracheophyta</taxon>
        <taxon>Spermatophyta</taxon>
        <taxon>Magnoliopsida</taxon>
        <taxon>eudicotyledons</taxon>
        <taxon>Gunneridae</taxon>
        <taxon>Pentapetalae</taxon>
        <taxon>rosids</taxon>
        <taxon>Vitales</taxon>
        <taxon>Vitaceae</taxon>
        <taxon>Viteae</taxon>
        <taxon>Vitis</taxon>
    </lineage>
</organism>
<evidence type="ECO:0000256" key="1">
    <source>
        <dbReference type="ARBA" id="ARBA00010609"/>
    </source>
</evidence>
<gene>
    <name evidence="4" type="ORF">VitviT2T_021179</name>
</gene>
<name>A0ABY9D7U8_VITVI</name>
<dbReference type="EMBL" id="CP126661">
    <property type="protein sequence ID" value="WKA03043.1"/>
    <property type="molecule type" value="Genomic_DNA"/>
</dbReference>
<keyword evidence="5" id="KW-1185">Reference proteome</keyword>
<protein>
    <recommendedName>
        <fullName evidence="3">Plastocyanin-like domain-containing protein</fullName>
    </recommendedName>
</protein>
<dbReference type="Pfam" id="PF07732">
    <property type="entry name" value="Cu-oxidase_3"/>
    <property type="match status" value="1"/>
</dbReference>
<dbReference type="PANTHER" id="PTHR11709">
    <property type="entry name" value="MULTI-COPPER OXIDASE"/>
    <property type="match status" value="1"/>
</dbReference>
<dbReference type="Gene3D" id="2.60.40.420">
    <property type="entry name" value="Cupredoxins - blue copper proteins"/>
    <property type="match status" value="1"/>
</dbReference>
<feature type="transmembrane region" description="Helical" evidence="2">
    <location>
        <begin position="95"/>
        <end position="113"/>
    </location>
</feature>
<evidence type="ECO:0000259" key="3">
    <source>
        <dbReference type="Pfam" id="PF07732"/>
    </source>
</evidence>
<comment type="similarity">
    <text evidence="1">Belongs to the multicopper oxidase family.</text>
</comment>
<evidence type="ECO:0000256" key="2">
    <source>
        <dbReference type="SAM" id="Phobius"/>
    </source>
</evidence>
<dbReference type="Proteomes" id="UP001227230">
    <property type="component" value="Chromosome 14"/>
</dbReference>
<sequence length="120" mass="14283">MVSWQVEFRLVMFGLFVKDIITAKLKRIGRQWLKKLCSTKSMLTVNESFPGPVIRIHKGNKVYVNVQNEGDYGVTKKEETVRHGVKQTRNPWSEGPFLFLTYFNYFYSFFLLFDENRFKK</sequence>
<dbReference type="InterPro" id="IPR045087">
    <property type="entry name" value="Cu-oxidase_fam"/>
</dbReference>
<accession>A0ABY9D7U8</accession>
<feature type="domain" description="Plastocyanin-like" evidence="3">
    <location>
        <begin position="31"/>
        <end position="96"/>
    </location>
</feature>